<dbReference type="Proteomes" id="UP000298340">
    <property type="component" value="Unassembled WGS sequence"/>
</dbReference>
<sequence length="124" mass="14188">KMISLASAEKIVQLLKDGGTIFIAEKPNVQPGIQSDADEKKWQLIVDEIWNDSPNASSWKIGKGTVIKLPYLGNDFKEIGIAPDVYFLKLNREDSETIAWTHRKSESEEIYFLSNQKEEKRTFE</sequence>
<accession>A0A4Y7U3L8</accession>
<dbReference type="AlphaFoldDB" id="A0A4Y7U3L8"/>
<dbReference type="EMBL" id="QWDN01000641">
    <property type="protein sequence ID" value="TEB41030.1"/>
    <property type="molecule type" value="Genomic_DNA"/>
</dbReference>
<organism evidence="1 2">
    <name type="scientific">Flavobacterium circumlabens</name>
    <dbReference type="NCBI Taxonomy" id="2133765"/>
    <lineage>
        <taxon>Bacteria</taxon>
        <taxon>Pseudomonadati</taxon>
        <taxon>Bacteroidota</taxon>
        <taxon>Flavobacteriia</taxon>
        <taxon>Flavobacteriales</taxon>
        <taxon>Flavobacteriaceae</taxon>
        <taxon>Flavobacterium</taxon>
    </lineage>
</organism>
<reference evidence="1 2" key="1">
    <citation type="journal article" date="2018" name="Syst. Appl. Microbiol.">
        <title>Flavobacterium circumlabens sp. nov. and Flavobacterium cupreum sp. nov., two psychrotrophic species isolated from Antarctic environmental samples.</title>
        <authorList>
            <person name="Kralova S."/>
            <person name="Busse H.J."/>
            <person name="Svec P."/>
            <person name="Maslanova I."/>
            <person name="Stankova E."/>
            <person name="Bartak M."/>
            <person name="Sedlacek I."/>
        </authorList>
    </citation>
    <scope>NUCLEOTIDE SEQUENCE [LARGE SCALE GENOMIC DNA]</scope>
    <source>
        <strain evidence="1 2">CCM 8828</strain>
    </source>
</reference>
<keyword evidence="1" id="KW-0238">DNA-binding</keyword>
<protein>
    <submittedName>
        <fullName evidence="1">DNA-binding protein</fullName>
    </submittedName>
</protein>
<dbReference type="GO" id="GO:0003677">
    <property type="term" value="F:DNA binding"/>
    <property type="evidence" value="ECO:0007669"/>
    <property type="project" value="UniProtKB-KW"/>
</dbReference>
<dbReference type="RefSeq" id="WP_262710798.1">
    <property type="nucleotide sequence ID" value="NZ_QWDN01000641.1"/>
</dbReference>
<feature type="non-terminal residue" evidence="1">
    <location>
        <position position="124"/>
    </location>
</feature>
<evidence type="ECO:0000313" key="2">
    <source>
        <dbReference type="Proteomes" id="UP000298340"/>
    </source>
</evidence>
<comment type="caution">
    <text evidence="1">The sequence shown here is derived from an EMBL/GenBank/DDBJ whole genome shotgun (WGS) entry which is preliminary data.</text>
</comment>
<evidence type="ECO:0000313" key="1">
    <source>
        <dbReference type="EMBL" id="TEB41030.1"/>
    </source>
</evidence>
<dbReference type="Pfam" id="PF17132">
    <property type="entry name" value="Glyco_hydro_106"/>
    <property type="match status" value="1"/>
</dbReference>
<gene>
    <name evidence="1" type="ORF">D0809_27600</name>
</gene>
<proteinExistence type="predicted"/>
<feature type="non-terminal residue" evidence="1">
    <location>
        <position position="1"/>
    </location>
</feature>
<name>A0A4Y7U3L8_9FLAO</name>